<accession>A0A8H7B710</accession>
<feature type="region of interest" description="Disordered" evidence="1">
    <location>
        <begin position="1"/>
        <end position="21"/>
    </location>
</feature>
<dbReference type="Proteomes" id="UP000596902">
    <property type="component" value="Unassembled WGS sequence"/>
</dbReference>
<name>A0A8H7B710_9PLEO</name>
<feature type="non-terminal residue" evidence="2">
    <location>
        <position position="1"/>
    </location>
</feature>
<reference evidence="2" key="2">
    <citation type="submission" date="2020-08" db="EMBL/GenBank/DDBJ databases">
        <title>Draft Genome Sequence of Cumin Blight Pathogen Alternaria burnsii.</title>
        <authorList>
            <person name="Feng Z."/>
        </authorList>
    </citation>
    <scope>NUCLEOTIDE SEQUENCE</scope>
    <source>
        <strain evidence="2">CBS107.38</strain>
    </source>
</reference>
<reference evidence="2" key="1">
    <citation type="submission" date="2020-01" db="EMBL/GenBank/DDBJ databases">
        <authorList>
            <person name="Feng Z.H.Z."/>
        </authorList>
    </citation>
    <scope>NUCLEOTIDE SEQUENCE</scope>
    <source>
        <strain evidence="2">CBS107.38</strain>
    </source>
</reference>
<comment type="caution">
    <text evidence="2">The sequence shown here is derived from an EMBL/GenBank/DDBJ whole genome shotgun (WGS) entry which is preliminary data.</text>
</comment>
<proteinExistence type="predicted"/>
<evidence type="ECO:0000313" key="2">
    <source>
        <dbReference type="EMBL" id="KAF7676484.1"/>
    </source>
</evidence>
<dbReference type="EMBL" id="JAAABM010000007">
    <property type="protein sequence ID" value="KAF7676484.1"/>
    <property type="molecule type" value="Genomic_DNA"/>
</dbReference>
<organism evidence="2 3">
    <name type="scientific">Alternaria burnsii</name>
    <dbReference type="NCBI Taxonomy" id="1187904"/>
    <lineage>
        <taxon>Eukaryota</taxon>
        <taxon>Fungi</taxon>
        <taxon>Dikarya</taxon>
        <taxon>Ascomycota</taxon>
        <taxon>Pezizomycotina</taxon>
        <taxon>Dothideomycetes</taxon>
        <taxon>Pleosporomycetidae</taxon>
        <taxon>Pleosporales</taxon>
        <taxon>Pleosporineae</taxon>
        <taxon>Pleosporaceae</taxon>
        <taxon>Alternaria</taxon>
        <taxon>Alternaria sect. Alternaria</taxon>
    </lineage>
</organism>
<dbReference type="RefSeq" id="XP_038786725.1">
    <property type="nucleotide sequence ID" value="XM_038931036.1"/>
</dbReference>
<evidence type="ECO:0000256" key="1">
    <source>
        <dbReference type="SAM" id="MobiDB-lite"/>
    </source>
</evidence>
<keyword evidence="3" id="KW-1185">Reference proteome</keyword>
<gene>
    <name evidence="2" type="ORF">GT037_005989</name>
</gene>
<evidence type="ECO:0000313" key="3">
    <source>
        <dbReference type="Proteomes" id="UP000596902"/>
    </source>
</evidence>
<dbReference type="GeneID" id="62204214"/>
<dbReference type="AlphaFoldDB" id="A0A8H7B710"/>
<protein>
    <submittedName>
        <fullName evidence="2">Uncharacterized protein</fullName>
    </submittedName>
</protein>
<sequence>VRVGGAKTPSNITVKGKLTGPTPQFPRLAVTTLHMVASHFHGTDAIDGNTGTINAPRQRSKWNYNVLMTSPKMIGKKQQANCFG</sequence>